<dbReference type="EMBL" id="RFFH01000001">
    <property type="protein sequence ID" value="RMI35345.1"/>
    <property type="molecule type" value="Genomic_DNA"/>
</dbReference>
<dbReference type="InterPro" id="IPR045851">
    <property type="entry name" value="AMP-bd_C_sf"/>
</dbReference>
<dbReference type="PANTHER" id="PTHR43767:SF1">
    <property type="entry name" value="NONRIBOSOMAL PEPTIDE SYNTHASE PES1 (EUROFUNG)-RELATED"/>
    <property type="match status" value="1"/>
</dbReference>
<feature type="transmembrane region" description="Helical" evidence="1">
    <location>
        <begin position="63"/>
        <end position="83"/>
    </location>
</feature>
<comment type="caution">
    <text evidence="4">The sequence shown here is derived from an EMBL/GenBank/DDBJ whole genome shotgun (WGS) entry which is preliminary data.</text>
</comment>
<dbReference type="AlphaFoldDB" id="A0A3M2LH80"/>
<accession>A0A3M2LH80</accession>
<evidence type="ECO:0000256" key="1">
    <source>
        <dbReference type="SAM" id="Phobius"/>
    </source>
</evidence>
<keyword evidence="4" id="KW-0436">Ligase</keyword>
<keyword evidence="5" id="KW-1185">Reference proteome</keyword>
<dbReference type="GO" id="GO:0016878">
    <property type="term" value="F:acid-thiol ligase activity"/>
    <property type="evidence" value="ECO:0007669"/>
    <property type="project" value="UniProtKB-ARBA"/>
</dbReference>
<evidence type="ECO:0000313" key="4">
    <source>
        <dbReference type="EMBL" id="RMI35345.1"/>
    </source>
</evidence>
<organism evidence="4 5">
    <name type="scientific">Nocardia stercoris</name>
    <dbReference type="NCBI Taxonomy" id="2483361"/>
    <lineage>
        <taxon>Bacteria</taxon>
        <taxon>Bacillati</taxon>
        <taxon>Actinomycetota</taxon>
        <taxon>Actinomycetes</taxon>
        <taxon>Mycobacteriales</taxon>
        <taxon>Nocardiaceae</taxon>
        <taxon>Nocardia</taxon>
    </lineage>
</organism>
<dbReference type="InterPro" id="IPR025110">
    <property type="entry name" value="AMP-bd_C"/>
</dbReference>
<keyword evidence="1" id="KW-0812">Transmembrane</keyword>
<dbReference type="Proteomes" id="UP000279275">
    <property type="component" value="Unassembled WGS sequence"/>
</dbReference>
<proteinExistence type="predicted"/>
<dbReference type="Pfam" id="PF13193">
    <property type="entry name" value="AMP-binding_C"/>
    <property type="match status" value="1"/>
</dbReference>
<dbReference type="OrthoDB" id="5240965at2"/>
<dbReference type="InterPro" id="IPR050237">
    <property type="entry name" value="ATP-dep_AMP-bd_enzyme"/>
</dbReference>
<dbReference type="InterPro" id="IPR000873">
    <property type="entry name" value="AMP-dep_synth/lig_dom"/>
</dbReference>
<dbReference type="Gene3D" id="3.30.300.30">
    <property type="match status" value="1"/>
</dbReference>
<sequence>MTPDLLTLLGEQAEARPDALALGALGAAPLSFADLMSAVRTVRDNLRANGFRSGDRMLFSIRPCPEAVVLVLGVVAAGGTIVFVDPGVGPELFARRLELVEPAWAATESLLYLLSGPLRAVGRARGLELPRFGRLPVRHIHSGPRLPGTPADSIPLQRLSRPAGVRAFCGSAGELPAADIGTPDDEALIVFTSGTTAEPKAVVHSRGSLSAGLAAAAGRTTLGPDAHLGTEQLMMGLPALVAGARWSMPRYPRLRTHIDPLRFAAELDGLTHAFFTPSDLAAVLDAVEAGTLAAPRGVREISLGGAPVTVGLLERCRKLLPHTDCLAIYGMTEVLPVAVISGSAKLAFRGDGDPLGPPADGVVARIAADGELLLSGPALCRGYLGEPPLTEVGTGDLARFDGDLLVLTGRKKDMMIRGKTNIYPGLYEPAITALDGVRDAVLVGIPDGMGDELIVLAVVAEPGAVDLVARVRRELPARMDHSALPDKIVVVERIPVTGRTRKPDRAALRRELAAVIGG</sequence>
<dbReference type="PANTHER" id="PTHR43767">
    <property type="entry name" value="LONG-CHAIN-FATTY-ACID--COA LIGASE"/>
    <property type="match status" value="1"/>
</dbReference>
<feature type="domain" description="AMP-dependent synthetase/ligase" evidence="2">
    <location>
        <begin position="11"/>
        <end position="384"/>
    </location>
</feature>
<dbReference type="InterPro" id="IPR042099">
    <property type="entry name" value="ANL_N_sf"/>
</dbReference>
<keyword evidence="1" id="KW-1133">Transmembrane helix</keyword>
<evidence type="ECO:0000259" key="3">
    <source>
        <dbReference type="Pfam" id="PF13193"/>
    </source>
</evidence>
<name>A0A3M2LH80_9NOCA</name>
<dbReference type="RefSeq" id="WP_122186319.1">
    <property type="nucleotide sequence ID" value="NZ_RFFH01000001.1"/>
</dbReference>
<dbReference type="SUPFAM" id="SSF56801">
    <property type="entry name" value="Acetyl-CoA synthetase-like"/>
    <property type="match status" value="1"/>
</dbReference>
<dbReference type="Gene3D" id="3.40.50.12780">
    <property type="entry name" value="N-terminal domain of ligase-like"/>
    <property type="match status" value="1"/>
</dbReference>
<protein>
    <submittedName>
        <fullName evidence="4">Long-chain fatty acid--CoA ligase</fullName>
    </submittedName>
</protein>
<evidence type="ECO:0000259" key="2">
    <source>
        <dbReference type="Pfam" id="PF00501"/>
    </source>
</evidence>
<dbReference type="Pfam" id="PF00501">
    <property type="entry name" value="AMP-binding"/>
    <property type="match status" value="1"/>
</dbReference>
<feature type="domain" description="AMP-binding enzyme C-terminal" evidence="3">
    <location>
        <begin position="428"/>
        <end position="498"/>
    </location>
</feature>
<reference evidence="4 5" key="1">
    <citation type="submission" date="2018-10" db="EMBL/GenBank/DDBJ databases">
        <title>Isolation from cow dung.</title>
        <authorList>
            <person name="Ling L."/>
        </authorList>
    </citation>
    <scope>NUCLEOTIDE SEQUENCE [LARGE SCALE GENOMIC DNA]</scope>
    <source>
        <strain evidence="4 5">NEAU-LL90</strain>
    </source>
</reference>
<gene>
    <name evidence="4" type="ORF">EBN03_03430</name>
</gene>
<evidence type="ECO:0000313" key="5">
    <source>
        <dbReference type="Proteomes" id="UP000279275"/>
    </source>
</evidence>
<feature type="transmembrane region" description="Helical" evidence="1">
    <location>
        <begin position="20"/>
        <end position="42"/>
    </location>
</feature>
<keyword evidence="1" id="KW-0472">Membrane</keyword>